<reference evidence="1 2" key="1">
    <citation type="journal article" date="2020" name="IScience">
        <title>Genome Sequencing of the Endangered Kingdonia uniflora (Circaeasteraceae, Ranunculales) Reveals Potential Mechanisms of Evolutionary Specialization.</title>
        <authorList>
            <person name="Sun Y."/>
            <person name="Deng T."/>
            <person name="Zhang A."/>
            <person name="Moore M.J."/>
            <person name="Landis J.B."/>
            <person name="Lin N."/>
            <person name="Zhang H."/>
            <person name="Zhang X."/>
            <person name="Huang J."/>
            <person name="Zhang X."/>
            <person name="Sun H."/>
            <person name="Wang H."/>
        </authorList>
    </citation>
    <scope>NUCLEOTIDE SEQUENCE [LARGE SCALE GENOMIC DNA]</scope>
    <source>
        <strain evidence="1">TB1705</strain>
        <tissue evidence="1">Leaf</tissue>
    </source>
</reference>
<evidence type="ECO:0000313" key="2">
    <source>
        <dbReference type="Proteomes" id="UP000541444"/>
    </source>
</evidence>
<keyword evidence="2" id="KW-1185">Reference proteome</keyword>
<sequence length="121" mass="13706">MGIKRYDVIIDFIYTKKVIDDVWKPYAGELEKAIEHFTKAILLNPTSAIMYGPELIASASAKVVSFDKRVGLTNKINVEISVVNEKVKSMDQRLWKDFMHNERETGVYNGVKGVNVVMGHC</sequence>
<dbReference type="Proteomes" id="UP000541444">
    <property type="component" value="Unassembled WGS sequence"/>
</dbReference>
<dbReference type="OrthoDB" id="7763451at2759"/>
<gene>
    <name evidence="1" type="ORF">GIB67_036787</name>
</gene>
<comment type="caution">
    <text evidence="1">The sequence shown here is derived from an EMBL/GenBank/DDBJ whole genome shotgun (WGS) entry which is preliminary data.</text>
</comment>
<proteinExistence type="predicted"/>
<dbReference type="InterPro" id="IPR011990">
    <property type="entry name" value="TPR-like_helical_dom_sf"/>
</dbReference>
<evidence type="ECO:0000313" key="1">
    <source>
        <dbReference type="EMBL" id="KAF6147068.1"/>
    </source>
</evidence>
<dbReference type="AlphaFoldDB" id="A0A7J7LWZ5"/>
<dbReference type="EMBL" id="JACGCM010001948">
    <property type="protein sequence ID" value="KAF6147068.1"/>
    <property type="molecule type" value="Genomic_DNA"/>
</dbReference>
<accession>A0A7J7LWZ5</accession>
<name>A0A7J7LWZ5_9MAGN</name>
<organism evidence="1 2">
    <name type="scientific">Kingdonia uniflora</name>
    <dbReference type="NCBI Taxonomy" id="39325"/>
    <lineage>
        <taxon>Eukaryota</taxon>
        <taxon>Viridiplantae</taxon>
        <taxon>Streptophyta</taxon>
        <taxon>Embryophyta</taxon>
        <taxon>Tracheophyta</taxon>
        <taxon>Spermatophyta</taxon>
        <taxon>Magnoliopsida</taxon>
        <taxon>Ranunculales</taxon>
        <taxon>Circaeasteraceae</taxon>
        <taxon>Kingdonia</taxon>
    </lineage>
</organism>
<protein>
    <submittedName>
        <fullName evidence="1">Uncharacterized protein</fullName>
    </submittedName>
</protein>
<dbReference type="Gene3D" id="1.25.40.10">
    <property type="entry name" value="Tetratricopeptide repeat domain"/>
    <property type="match status" value="1"/>
</dbReference>